<dbReference type="EMBL" id="BMAW01003541">
    <property type="protein sequence ID" value="GFS84156.1"/>
    <property type="molecule type" value="Genomic_DNA"/>
</dbReference>
<keyword evidence="2" id="KW-1185">Reference proteome</keyword>
<organism evidence="1 2">
    <name type="scientific">Nephila pilipes</name>
    <name type="common">Giant wood spider</name>
    <name type="synonym">Nephila maculata</name>
    <dbReference type="NCBI Taxonomy" id="299642"/>
    <lineage>
        <taxon>Eukaryota</taxon>
        <taxon>Metazoa</taxon>
        <taxon>Ecdysozoa</taxon>
        <taxon>Arthropoda</taxon>
        <taxon>Chelicerata</taxon>
        <taxon>Arachnida</taxon>
        <taxon>Araneae</taxon>
        <taxon>Araneomorphae</taxon>
        <taxon>Entelegynae</taxon>
        <taxon>Araneoidea</taxon>
        <taxon>Nephilidae</taxon>
        <taxon>Nephila</taxon>
    </lineage>
</organism>
<dbReference type="Proteomes" id="UP000887013">
    <property type="component" value="Unassembled WGS sequence"/>
</dbReference>
<comment type="caution">
    <text evidence="1">The sequence shown here is derived from an EMBL/GenBank/DDBJ whole genome shotgun (WGS) entry which is preliminary data.</text>
</comment>
<gene>
    <name evidence="1" type="ORF">NPIL_56871</name>
</gene>
<dbReference type="AlphaFoldDB" id="A0A8X6MY83"/>
<protein>
    <submittedName>
        <fullName evidence="1">Uncharacterized protein</fullName>
    </submittedName>
</protein>
<sequence>MVPLPPINHKRQQTNTDVTRDNYLLHIGQNTYQITNRWQSRGYNNDQILPAFVQTTQRGGLVFPPNNGHFVRGRVLQNSSNGVSTLMSTSDVLQ</sequence>
<evidence type="ECO:0000313" key="1">
    <source>
        <dbReference type="EMBL" id="GFS84156.1"/>
    </source>
</evidence>
<name>A0A8X6MY83_NEPPI</name>
<accession>A0A8X6MY83</accession>
<proteinExistence type="predicted"/>
<evidence type="ECO:0000313" key="2">
    <source>
        <dbReference type="Proteomes" id="UP000887013"/>
    </source>
</evidence>
<reference evidence="1" key="1">
    <citation type="submission" date="2020-08" db="EMBL/GenBank/DDBJ databases">
        <title>Multicomponent nature underlies the extraordinary mechanical properties of spider dragline silk.</title>
        <authorList>
            <person name="Kono N."/>
            <person name="Nakamura H."/>
            <person name="Mori M."/>
            <person name="Yoshida Y."/>
            <person name="Ohtoshi R."/>
            <person name="Malay A.D."/>
            <person name="Moran D.A.P."/>
            <person name="Tomita M."/>
            <person name="Numata K."/>
            <person name="Arakawa K."/>
        </authorList>
    </citation>
    <scope>NUCLEOTIDE SEQUENCE</scope>
</reference>